<comment type="caution">
    <text evidence="1">The sequence shown here is derived from an EMBL/GenBank/DDBJ whole genome shotgun (WGS) entry which is preliminary data.</text>
</comment>
<evidence type="ECO:0000313" key="2">
    <source>
        <dbReference type="Proteomes" id="UP001175227"/>
    </source>
</evidence>
<name>A0AA39P2G6_9AGAR</name>
<dbReference type="Proteomes" id="UP001175227">
    <property type="component" value="Unassembled WGS sequence"/>
</dbReference>
<accession>A0AA39P2G6</accession>
<gene>
    <name evidence="1" type="ORF">IW261DRAFT_455730</name>
</gene>
<keyword evidence="2" id="KW-1185">Reference proteome</keyword>
<dbReference type="AlphaFoldDB" id="A0AA39P2G6"/>
<sequence length="241" mass="27255">MTSIWLARRAGRPRLGSYAKIPTPLSLHRISLPVLFRWWWREHLEPPLRRCDGGRSHCLRPGFISMTAVKTPPTSASASGRLAVFLHCCPCHRTHCLCSAPSVPLVRALTLLCMIVCIVLQSSFVSLCDIGTNTRITIAEHRKAIVRLLTSAHPLAVEVLRWSERRQPPVPPNLRFCRYCQIHIEDELHALWHCVASPKTCGLRTQFFHDVFALAPDNFWSHLKTVPSTATVARLFVRTST</sequence>
<reference evidence="1" key="1">
    <citation type="submission" date="2023-06" db="EMBL/GenBank/DDBJ databases">
        <authorList>
            <consortium name="Lawrence Berkeley National Laboratory"/>
            <person name="Ahrendt S."/>
            <person name="Sahu N."/>
            <person name="Indic B."/>
            <person name="Wong-Bajracharya J."/>
            <person name="Merenyi Z."/>
            <person name="Ke H.-M."/>
            <person name="Monk M."/>
            <person name="Kocsube S."/>
            <person name="Drula E."/>
            <person name="Lipzen A."/>
            <person name="Balint B."/>
            <person name="Henrissat B."/>
            <person name="Andreopoulos B."/>
            <person name="Martin F.M."/>
            <person name="Harder C.B."/>
            <person name="Rigling D."/>
            <person name="Ford K.L."/>
            <person name="Foster G.D."/>
            <person name="Pangilinan J."/>
            <person name="Papanicolaou A."/>
            <person name="Barry K."/>
            <person name="LaButti K."/>
            <person name="Viragh M."/>
            <person name="Koriabine M."/>
            <person name="Yan M."/>
            <person name="Riley R."/>
            <person name="Champramary S."/>
            <person name="Plett K.L."/>
            <person name="Tsai I.J."/>
            <person name="Slot J."/>
            <person name="Sipos G."/>
            <person name="Plett J."/>
            <person name="Nagy L.G."/>
            <person name="Grigoriev I.V."/>
        </authorList>
    </citation>
    <scope>NUCLEOTIDE SEQUENCE</scope>
    <source>
        <strain evidence="1">ICMP 16352</strain>
    </source>
</reference>
<dbReference type="EMBL" id="JAUEPR010000022">
    <property type="protein sequence ID" value="KAK0475763.1"/>
    <property type="molecule type" value="Genomic_DNA"/>
</dbReference>
<protein>
    <submittedName>
        <fullName evidence="1">Uncharacterized protein</fullName>
    </submittedName>
</protein>
<organism evidence="1 2">
    <name type="scientific">Armillaria novae-zelandiae</name>
    <dbReference type="NCBI Taxonomy" id="153914"/>
    <lineage>
        <taxon>Eukaryota</taxon>
        <taxon>Fungi</taxon>
        <taxon>Dikarya</taxon>
        <taxon>Basidiomycota</taxon>
        <taxon>Agaricomycotina</taxon>
        <taxon>Agaricomycetes</taxon>
        <taxon>Agaricomycetidae</taxon>
        <taxon>Agaricales</taxon>
        <taxon>Marasmiineae</taxon>
        <taxon>Physalacriaceae</taxon>
        <taxon>Armillaria</taxon>
    </lineage>
</organism>
<evidence type="ECO:0000313" key="1">
    <source>
        <dbReference type="EMBL" id="KAK0475763.1"/>
    </source>
</evidence>
<proteinExistence type="predicted"/>